<protein>
    <submittedName>
        <fullName evidence="2">Uncharacterized protein</fullName>
    </submittedName>
</protein>
<reference evidence="2" key="2">
    <citation type="submission" date="2015-06" db="UniProtKB">
        <authorList>
            <consortium name="EnsemblProtists"/>
        </authorList>
    </citation>
    <scope>IDENTIFICATION</scope>
    <source>
        <strain evidence="2">Emoy2</strain>
    </source>
</reference>
<feature type="region of interest" description="Disordered" evidence="1">
    <location>
        <begin position="1"/>
        <end position="36"/>
    </location>
</feature>
<keyword evidence="3" id="KW-1185">Reference proteome</keyword>
<evidence type="ECO:0000313" key="3">
    <source>
        <dbReference type="Proteomes" id="UP000011713"/>
    </source>
</evidence>
<dbReference type="HOGENOM" id="CLU_1809890_0_0_1"/>
<dbReference type="AlphaFoldDB" id="M4BNN7"/>
<organism evidence="2 3">
    <name type="scientific">Hyaloperonospora arabidopsidis (strain Emoy2)</name>
    <name type="common">Downy mildew agent</name>
    <name type="synonym">Peronospora arabidopsidis</name>
    <dbReference type="NCBI Taxonomy" id="559515"/>
    <lineage>
        <taxon>Eukaryota</taxon>
        <taxon>Sar</taxon>
        <taxon>Stramenopiles</taxon>
        <taxon>Oomycota</taxon>
        <taxon>Peronosporomycetes</taxon>
        <taxon>Peronosporales</taxon>
        <taxon>Peronosporaceae</taxon>
        <taxon>Hyaloperonospora</taxon>
    </lineage>
</organism>
<proteinExistence type="predicted"/>
<name>M4BNN7_HYAAE</name>
<dbReference type="InParanoid" id="M4BNN7"/>
<dbReference type="Proteomes" id="UP000011713">
    <property type="component" value="Unassembled WGS sequence"/>
</dbReference>
<feature type="compositionally biased region" description="Basic and acidic residues" evidence="1">
    <location>
        <begin position="9"/>
        <end position="19"/>
    </location>
</feature>
<evidence type="ECO:0000256" key="1">
    <source>
        <dbReference type="SAM" id="MobiDB-lite"/>
    </source>
</evidence>
<dbReference type="EMBL" id="JH598462">
    <property type="status" value="NOT_ANNOTATED_CDS"/>
    <property type="molecule type" value="Genomic_DNA"/>
</dbReference>
<dbReference type="EnsemblProtists" id="HpaT808025">
    <property type="protein sequence ID" value="HpaP808025"/>
    <property type="gene ID" value="HpaG808025"/>
</dbReference>
<evidence type="ECO:0000313" key="2">
    <source>
        <dbReference type="EnsemblProtists" id="HpaP808025"/>
    </source>
</evidence>
<reference evidence="3" key="1">
    <citation type="journal article" date="2010" name="Science">
        <title>Signatures of adaptation to obligate biotrophy in the Hyaloperonospora arabidopsidis genome.</title>
        <authorList>
            <person name="Baxter L."/>
            <person name="Tripathy S."/>
            <person name="Ishaque N."/>
            <person name="Boot N."/>
            <person name="Cabral A."/>
            <person name="Kemen E."/>
            <person name="Thines M."/>
            <person name="Ah-Fong A."/>
            <person name="Anderson R."/>
            <person name="Badejoko W."/>
            <person name="Bittner-Eddy P."/>
            <person name="Boore J.L."/>
            <person name="Chibucos M.C."/>
            <person name="Coates M."/>
            <person name="Dehal P."/>
            <person name="Delehaunty K."/>
            <person name="Dong S."/>
            <person name="Downton P."/>
            <person name="Dumas B."/>
            <person name="Fabro G."/>
            <person name="Fronick C."/>
            <person name="Fuerstenberg S.I."/>
            <person name="Fulton L."/>
            <person name="Gaulin E."/>
            <person name="Govers F."/>
            <person name="Hughes L."/>
            <person name="Humphray S."/>
            <person name="Jiang R.H."/>
            <person name="Judelson H."/>
            <person name="Kamoun S."/>
            <person name="Kyung K."/>
            <person name="Meijer H."/>
            <person name="Minx P."/>
            <person name="Morris P."/>
            <person name="Nelson J."/>
            <person name="Phuntumart V."/>
            <person name="Qutob D."/>
            <person name="Rehmany A."/>
            <person name="Rougon-Cardoso A."/>
            <person name="Ryden P."/>
            <person name="Torto-Alalibo T."/>
            <person name="Studholme D."/>
            <person name="Wang Y."/>
            <person name="Win J."/>
            <person name="Wood J."/>
            <person name="Clifton S.W."/>
            <person name="Rogers J."/>
            <person name="Van den Ackerveken G."/>
            <person name="Jones J.D."/>
            <person name="McDowell J.M."/>
            <person name="Beynon J."/>
            <person name="Tyler B.M."/>
        </authorList>
    </citation>
    <scope>NUCLEOTIDE SEQUENCE [LARGE SCALE GENOMIC DNA]</scope>
    <source>
        <strain evidence="3">Emoy2</strain>
    </source>
</reference>
<sequence length="143" mass="15905">MPAAGVGTRRLEKKRDPRAIRGSAIGRSQQRTSYTTPGRYQVSQTHDVRLVRCHWKPVDTPVVDRHGREFAITTALSELPSASCIWASGHCWGSVEHLSTGWELGCSVAIWVKKDSSLIHYWNTTSQSSPRLCHAVDTAGHKK</sequence>
<feature type="compositionally biased region" description="Polar residues" evidence="1">
    <location>
        <begin position="26"/>
        <end position="36"/>
    </location>
</feature>
<accession>M4BNN7</accession>
<dbReference type="VEuPathDB" id="FungiDB:HpaG808025"/>